<dbReference type="Proteomes" id="UP000219338">
    <property type="component" value="Unassembled WGS sequence"/>
</dbReference>
<feature type="region of interest" description="Disordered" evidence="1">
    <location>
        <begin position="492"/>
        <end position="527"/>
    </location>
</feature>
<keyword evidence="3" id="KW-1185">Reference proteome</keyword>
<dbReference type="EMBL" id="FUEG01000001">
    <property type="protein sequence ID" value="SJK96866.1"/>
    <property type="molecule type" value="Genomic_DNA"/>
</dbReference>
<gene>
    <name evidence="2" type="ORF">ARMOST_00112</name>
</gene>
<evidence type="ECO:0000256" key="1">
    <source>
        <dbReference type="SAM" id="MobiDB-lite"/>
    </source>
</evidence>
<dbReference type="OrthoDB" id="5595695at2759"/>
<evidence type="ECO:0000313" key="3">
    <source>
        <dbReference type="Proteomes" id="UP000219338"/>
    </source>
</evidence>
<name>A0A284QK77_ARMOS</name>
<organism evidence="2 3">
    <name type="scientific">Armillaria ostoyae</name>
    <name type="common">Armillaria root rot fungus</name>
    <dbReference type="NCBI Taxonomy" id="47428"/>
    <lineage>
        <taxon>Eukaryota</taxon>
        <taxon>Fungi</taxon>
        <taxon>Dikarya</taxon>
        <taxon>Basidiomycota</taxon>
        <taxon>Agaricomycotina</taxon>
        <taxon>Agaricomycetes</taxon>
        <taxon>Agaricomycetidae</taxon>
        <taxon>Agaricales</taxon>
        <taxon>Marasmiineae</taxon>
        <taxon>Physalacriaceae</taxon>
        <taxon>Armillaria</taxon>
    </lineage>
</organism>
<proteinExistence type="predicted"/>
<dbReference type="OMA" id="QLREHHC"/>
<feature type="compositionally biased region" description="Acidic residues" evidence="1">
    <location>
        <begin position="506"/>
        <end position="523"/>
    </location>
</feature>
<protein>
    <recommendedName>
        <fullName evidence="4">F-box domain-containing protein</fullName>
    </recommendedName>
</protein>
<dbReference type="AlphaFoldDB" id="A0A284QK77"/>
<sequence length="706" mass="79891">MPTILSLPAELIEETAFYVACSTLEGRPNSIRSFRLTCKAINNVFLHSNAIYRSIFKQKFSHSAVVRRSFEPTSKEYRQLLQLYDDSLQFIEERRGFDGKEPVDADHMSTEEVLWVLTFMCLDDDGANTLQLNAVGAYEWIHEVVIRRLYDGADDNGGWPLDNCKNSLALWVFWSLSTKERILSEPEDVSDKIVNLILPFVTIPFRYAMAFAPPNHFTLPLVSQSGDFSDANTRIPFRTRQTHLLSVLTPHGPFPIYRSTDPIWLQVYFTRRVEITWPLITAAAKLLYFARRERYTLGMMPTLPRDRADAIQRGMIGPTQADVIEINRNRLGGPNGKDGGTKLPDSVTYVGPDGIDERSQASRRYDTDWYRLRLCANVWDNSHGDDDEIWRRVKLGKRMLVRRGSGTRKLKFRRGDVYTLGSLTGLWAGRMLIPNEQALAQLLMVQNPNPNWQNGHPVPLPAGFDDEMLSLTNRPIYMRLQEFVSYAGADVIPSGARGPQPPSSYEDAEGDKEDDDEDADDAPVPEINDQRLLEEFDQGLCNAYFPDGVTQDSFKGTYDGAGVRVNCGGKEYVYHKLGGLQHDPESCEGCAMREKQVMPAWSEEGHPADVVPLPPCTGVQDVIVTGSTDDRHGQAWNDYSYYGRVRHWDGMIGILRVPRDRTLGKWFFYGYIVGGKNFVGNWRITHEDAGMPTVEGAFCLSKVAEE</sequence>
<accession>A0A284QK77</accession>
<evidence type="ECO:0000313" key="2">
    <source>
        <dbReference type="EMBL" id="SJK96866.1"/>
    </source>
</evidence>
<dbReference type="STRING" id="47428.A0A284QK77"/>
<reference evidence="3" key="1">
    <citation type="journal article" date="2017" name="Nat. Ecol. Evol.">
        <title>Genome expansion and lineage-specific genetic innovations in the forest pathogenic fungi Armillaria.</title>
        <authorList>
            <person name="Sipos G."/>
            <person name="Prasanna A.N."/>
            <person name="Walter M.C."/>
            <person name="O'Connor E."/>
            <person name="Balint B."/>
            <person name="Krizsan K."/>
            <person name="Kiss B."/>
            <person name="Hess J."/>
            <person name="Varga T."/>
            <person name="Slot J."/>
            <person name="Riley R."/>
            <person name="Boka B."/>
            <person name="Rigling D."/>
            <person name="Barry K."/>
            <person name="Lee J."/>
            <person name="Mihaltcheva S."/>
            <person name="LaButti K."/>
            <person name="Lipzen A."/>
            <person name="Waldron R."/>
            <person name="Moloney N.M."/>
            <person name="Sperisen C."/>
            <person name="Kredics L."/>
            <person name="Vagvoelgyi C."/>
            <person name="Patrignani A."/>
            <person name="Fitzpatrick D."/>
            <person name="Nagy I."/>
            <person name="Doyle S."/>
            <person name="Anderson J.B."/>
            <person name="Grigoriev I.V."/>
            <person name="Gueldener U."/>
            <person name="Muensterkoetter M."/>
            <person name="Nagy L.G."/>
        </authorList>
    </citation>
    <scope>NUCLEOTIDE SEQUENCE [LARGE SCALE GENOMIC DNA]</scope>
    <source>
        <strain evidence="3">C18/9</strain>
    </source>
</reference>
<evidence type="ECO:0008006" key="4">
    <source>
        <dbReference type="Google" id="ProtNLM"/>
    </source>
</evidence>